<evidence type="ECO:0000313" key="2">
    <source>
        <dbReference type="Proteomes" id="UP000887226"/>
    </source>
</evidence>
<proteinExistence type="predicted"/>
<protein>
    <submittedName>
        <fullName evidence="1">Uncharacterized protein</fullName>
    </submittedName>
</protein>
<reference evidence="1" key="1">
    <citation type="journal article" date="2021" name="IMA Fungus">
        <title>Genomic characterization of three marine fungi, including Emericellopsis atlantica sp. nov. with signatures of a generalist lifestyle and marine biomass degradation.</title>
        <authorList>
            <person name="Hagestad O.C."/>
            <person name="Hou L."/>
            <person name="Andersen J.H."/>
            <person name="Hansen E.H."/>
            <person name="Altermark B."/>
            <person name="Li C."/>
            <person name="Kuhnert E."/>
            <person name="Cox R.J."/>
            <person name="Crous P.W."/>
            <person name="Spatafora J.W."/>
            <person name="Lail K."/>
            <person name="Amirebrahimi M."/>
            <person name="Lipzen A."/>
            <person name="Pangilinan J."/>
            <person name="Andreopoulos W."/>
            <person name="Hayes R.D."/>
            <person name="Ng V."/>
            <person name="Grigoriev I.V."/>
            <person name="Jackson S.A."/>
            <person name="Sutton T.D.S."/>
            <person name="Dobson A.D.W."/>
            <person name="Rama T."/>
        </authorList>
    </citation>
    <scope>NUCLEOTIDE SEQUENCE</scope>
    <source>
        <strain evidence="1">TRa3180A</strain>
    </source>
</reference>
<keyword evidence="2" id="KW-1185">Reference proteome</keyword>
<dbReference type="OrthoDB" id="21502at2759"/>
<dbReference type="EMBL" id="MU253808">
    <property type="protein sequence ID" value="KAG9246342.1"/>
    <property type="molecule type" value="Genomic_DNA"/>
</dbReference>
<dbReference type="AlphaFoldDB" id="A0A9P8CGY8"/>
<gene>
    <name evidence="1" type="ORF">BJ878DRAFT_497468</name>
</gene>
<sequence length="105" mass="11851">MRLTITELGGRPQVEGYLLLWRNAIMKVPPIFGDSSMHLITYSNWGKAQLLRQTSLLQCSSSAKMLHILKGRRTYKTANLSCKSFQIDSLSLGRTMMTISGSWDI</sequence>
<dbReference type="Proteomes" id="UP000887226">
    <property type="component" value="Unassembled WGS sequence"/>
</dbReference>
<comment type="caution">
    <text evidence="1">The sequence shown here is derived from an EMBL/GenBank/DDBJ whole genome shotgun (WGS) entry which is preliminary data.</text>
</comment>
<name>A0A9P8CGY8_9HELO</name>
<evidence type="ECO:0000313" key="1">
    <source>
        <dbReference type="EMBL" id="KAG9246342.1"/>
    </source>
</evidence>
<accession>A0A9P8CGY8</accession>
<organism evidence="1 2">
    <name type="scientific">Calycina marina</name>
    <dbReference type="NCBI Taxonomy" id="1763456"/>
    <lineage>
        <taxon>Eukaryota</taxon>
        <taxon>Fungi</taxon>
        <taxon>Dikarya</taxon>
        <taxon>Ascomycota</taxon>
        <taxon>Pezizomycotina</taxon>
        <taxon>Leotiomycetes</taxon>
        <taxon>Helotiales</taxon>
        <taxon>Pezizellaceae</taxon>
        <taxon>Calycina</taxon>
    </lineage>
</organism>